<evidence type="ECO:0000256" key="1">
    <source>
        <dbReference type="ARBA" id="ARBA00006484"/>
    </source>
</evidence>
<sequence length="241" mass="25137">MTTTTTTTTTLITGANKGLGFETARRLVAAGHSVYVGSRDAERGRRAAERLGARWVRLDVTDDVSVEAAAKTIEADGGLDVLINNAGIESRGVGNSVIGAAEVTAEHMREVFETNVFGMVRVTHAFLPLLLRSPAPVVVNVGSGLGSLTRVADASTPAYGYPGVAYPASKATVNMITVQFAKAFPAMRINVVEPGFTKTDLNGNTGVQSVEEGAEIIVRMAQVGSDGPTGGYFDAAGPLPW</sequence>
<comment type="caution">
    <text evidence="5">The sequence shown here is derived from an EMBL/GenBank/DDBJ whole genome shotgun (WGS) entry which is preliminary data.</text>
</comment>
<comment type="similarity">
    <text evidence="1 4">Belongs to the short-chain dehydrogenases/reductases (SDR) family.</text>
</comment>
<dbReference type="Gene3D" id="3.40.50.720">
    <property type="entry name" value="NAD(P)-binding Rossmann-like Domain"/>
    <property type="match status" value="1"/>
</dbReference>
<dbReference type="Pfam" id="PF00106">
    <property type="entry name" value="adh_short"/>
    <property type="match status" value="1"/>
</dbReference>
<evidence type="ECO:0000256" key="2">
    <source>
        <dbReference type="ARBA" id="ARBA00022857"/>
    </source>
</evidence>
<dbReference type="PANTHER" id="PTHR43490:SF99">
    <property type="entry name" value="SHORT-CHAIN DEHYDROGENASE_REDUCTASE"/>
    <property type="match status" value="1"/>
</dbReference>
<keyword evidence="6" id="KW-1185">Reference proteome</keyword>
<organism evidence="5 6">
    <name type="scientific">Streptomyces sp. 900129855</name>
    <dbReference type="NCBI Taxonomy" id="3155129"/>
    <lineage>
        <taxon>Bacteria</taxon>
        <taxon>Bacillati</taxon>
        <taxon>Actinomycetota</taxon>
        <taxon>Actinomycetes</taxon>
        <taxon>Kitasatosporales</taxon>
        <taxon>Streptomycetaceae</taxon>
        <taxon>Streptomyces</taxon>
    </lineage>
</organism>
<proteinExistence type="inferred from homology"/>
<keyword evidence="3" id="KW-0560">Oxidoreductase</keyword>
<dbReference type="PRINTS" id="PR00080">
    <property type="entry name" value="SDRFAMILY"/>
</dbReference>
<gene>
    <name evidence="5" type="ORF">AB0E89_04665</name>
</gene>
<dbReference type="InterPro" id="IPR002347">
    <property type="entry name" value="SDR_fam"/>
</dbReference>
<evidence type="ECO:0000256" key="3">
    <source>
        <dbReference type="ARBA" id="ARBA00023002"/>
    </source>
</evidence>
<dbReference type="PRINTS" id="PR00081">
    <property type="entry name" value="GDHRDH"/>
</dbReference>
<reference evidence="5 6" key="1">
    <citation type="submission" date="2024-06" db="EMBL/GenBank/DDBJ databases">
        <title>The Natural Products Discovery Center: Release of the First 8490 Sequenced Strains for Exploring Actinobacteria Biosynthetic Diversity.</title>
        <authorList>
            <person name="Kalkreuter E."/>
            <person name="Kautsar S.A."/>
            <person name="Yang D."/>
            <person name="Bader C.D."/>
            <person name="Teijaro C.N."/>
            <person name="Fluegel L."/>
            <person name="Davis C.M."/>
            <person name="Simpson J.R."/>
            <person name="Lauterbach L."/>
            <person name="Steele A.D."/>
            <person name="Gui C."/>
            <person name="Meng S."/>
            <person name="Li G."/>
            <person name="Viehrig K."/>
            <person name="Ye F."/>
            <person name="Su P."/>
            <person name="Kiefer A.F."/>
            <person name="Nichols A."/>
            <person name="Cepeda A.J."/>
            <person name="Yan W."/>
            <person name="Fan B."/>
            <person name="Jiang Y."/>
            <person name="Adhikari A."/>
            <person name="Zheng C.-J."/>
            <person name="Schuster L."/>
            <person name="Cowan T.M."/>
            <person name="Smanski M.J."/>
            <person name="Chevrette M.G."/>
            <person name="De Carvalho L.P.S."/>
            <person name="Shen B."/>
        </authorList>
    </citation>
    <scope>NUCLEOTIDE SEQUENCE [LARGE SCALE GENOMIC DNA]</scope>
    <source>
        <strain evidence="5 6">NPDC033843</strain>
    </source>
</reference>
<accession>A0ABV2ZBF3</accession>
<dbReference type="PANTHER" id="PTHR43490">
    <property type="entry name" value="(+)-NEOMENTHOL DEHYDROGENASE"/>
    <property type="match status" value="1"/>
</dbReference>
<name>A0ABV2ZBF3_9ACTN</name>
<dbReference type="Proteomes" id="UP001550739">
    <property type="component" value="Unassembled WGS sequence"/>
</dbReference>
<dbReference type="EMBL" id="JBEZVE010000002">
    <property type="protein sequence ID" value="MEU3779877.1"/>
    <property type="molecule type" value="Genomic_DNA"/>
</dbReference>
<dbReference type="SUPFAM" id="SSF51735">
    <property type="entry name" value="NAD(P)-binding Rossmann-fold domains"/>
    <property type="match status" value="1"/>
</dbReference>
<evidence type="ECO:0000313" key="5">
    <source>
        <dbReference type="EMBL" id="MEU3779877.1"/>
    </source>
</evidence>
<dbReference type="RefSeq" id="WP_334579566.1">
    <property type="nucleotide sequence ID" value="NZ_JBEZVE010000002.1"/>
</dbReference>
<dbReference type="InterPro" id="IPR036291">
    <property type="entry name" value="NAD(P)-bd_dom_sf"/>
</dbReference>
<protein>
    <submittedName>
        <fullName evidence="5">SDR family NAD(P)-dependent oxidoreductase</fullName>
    </submittedName>
</protein>
<evidence type="ECO:0000256" key="4">
    <source>
        <dbReference type="RuleBase" id="RU000363"/>
    </source>
</evidence>
<keyword evidence="2" id="KW-0521">NADP</keyword>
<evidence type="ECO:0000313" key="6">
    <source>
        <dbReference type="Proteomes" id="UP001550739"/>
    </source>
</evidence>